<dbReference type="RefSeq" id="XP_055892273.1">
    <property type="nucleotide sequence ID" value="XM_056036298.1"/>
</dbReference>
<proteinExistence type="predicted"/>
<evidence type="ECO:0000313" key="2">
    <source>
        <dbReference type="Proteomes" id="UP001165740"/>
    </source>
</evidence>
<evidence type="ECO:0000313" key="6">
    <source>
        <dbReference type="RefSeq" id="XP_055892275.1"/>
    </source>
</evidence>
<gene>
    <name evidence="3 4 5 6" type="primary">LOC106076156</name>
</gene>
<organism evidence="2 4">
    <name type="scientific">Biomphalaria glabrata</name>
    <name type="common">Bloodfluke planorb</name>
    <name type="synonym">Freshwater snail</name>
    <dbReference type="NCBI Taxonomy" id="6526"/>
    <lineage>
        <taxon>Eukaryota</taxon>
        <taxon>Metazoa</taxon>
        <taxon>Spiralia</taxon>
        <taxon>Lophotrochozoa</taxon>
        <taxon>Mollusca</taxon>
        <taxon>Gastropoda</taxon>
        <taxon>Heterobranchia</taxon>
        <taxon>Euthyneura</taxon>
        <taxon>Panpulmonata</taxon>
        <taxon>Hygrophila</taxon>
        <taxon>Lymnaeoidea</taxon>
        <taxon>Planorbidae</taxon>
        <taxon>Biomphalaria</taxon>
    </lineage>
</organism>
<dbReference type="RefSeq" id="XP_055892275.1">
    <property type="nucleotide sequence ID" value="XM_056036300.1"/>
</dbReference>
<keyword evidence="2" id="KW-1185">Reference proteome</keyword>
<evidence type="ECO:0000313" key="3">
    <source>
        <dbReference type="RefSeq" id="XP_055892272.1"/>
    </source>
</evidence>
<dbReference type="GeneID" id="106076156"/>
<dbReference type="RefSeq" id="XP_055892272.1">
    <property type="nucleotide sequence ID" value="XM_056036297.1"/>
</dbReference>
<evidence type="ECO:0000256" key="1">
    <source>
        <dbReference type="SAM" id="MobiDB-lite"/>
    </source>
</evidence>
<evidence type="ECO:0000313" key="4">
    <source>
        <dbReference type="RefSeq" id="XP_055892273.1"/>
    </source>
</evidence>
<name>A0A9W3AYI7_BIOGL</name>
<dbReference type="Proteomes" id="UP001165740">
    <property type="component" value="Chromosome 7"/>
</dbReference>
<feature type="compositionally biased region" description="Basic residues" evidence="1">
    <location>
        <begin position="143"/>
        <end position="153"/>
    </location>
</feature>
<reference evidence="3 4" key="1">
    <citation type="submission" date="2025-04" db="UniProtKB">
        <authorList>
            <consortium name="RefSeq"/>
        </authorList>
    </citation>
    <scope>IDENTIFICATION</scope>
</reference>
<protein>
    <submittedName>
        <fullName evidence="3 4">Uncharacterized protein LOC106076156 isoform X1</fullName>
    </submittedName>
</protein>
<feature type="compositionally biased region" description="Polar residues" evidence="1">
    <location>
        <begin position="173"/>
        <end position="182"/>
    </location>
</feature>
<evidence type="ECO:0000313" key="5">
    <source>
        <dbReference type="RefSeq" id="XP_055892274.1"/>
    </source>
</evidence>
<feature type="compositionally biased region" description="Polar residues" evidence="1">
    <location>
        <begin position="199"/>
        <end position="216"/>
    </location>
</feature>
<dbReference type="OMA" id="SHAHCIY"/>
<sequence>MDLEVSRKLIPHHLLMFEGNAALKSYYRKVVESYDNKLQSQLFNCQICYSDLILHHTRLQSGHRPTKKMNKLLIQMETKYLKKKQITLVTRYLNSPNYLTVRCHACGSINKFPLTTTEAKMKFKKELLKSMLVTKCLGVPEVKKKRKKGKKKEKKIDLNCGLHLPSDPAVQNAPRTNTQNVQPKKPAENTLSKVPVHKPTNSGNTSVGSNRSNTRPDSSRDKLVKQQKHKKLLHYLSQAKTEKHNVSLSDFLSSL</sequence>
<feature type="region of interest" description="Disordered" evidence="1">
    <location>
        <begin position="142"/>
        <end position="229"/>
    </location>
</feature>
<dbReference type="OrthoDB" id="10311540at2759"/>
<dbReference type="AlphaFoldDB" id="A0A9W3AYI7"/>
<accession>A0A9W3AYI7</accession>
<dbReference type="RefSeq" id="XP_055892274.1">
    <property type="nucleotide sequence ID" value="XM_056036299.1"/>
</dbReference>